<proteinExistence type="predicted"/>
<reference key="2">
    <citation type="submission" date="2011-10" db="EMBL/GenBank/DDBJ databases">
        <title>The genome and transcriptome sequence of Clonorchis sinensis provide insights into the carcinogenic liver fluke.</title>
        <authorList>
            <person name="Wang X."/>
            <person name="Huang Y."/>
            <person name="Chen W."/>
            <person name="Liu H."/>
            <person name="Guo L."/>
            <person name="Chen Y."/>
            <person name="Luo F."/>
            <person name="Zhou W."/>
            <person name="Sun J."/>
            <person name="Mao Q."/>
            <person name="Liang P."/>
            <person name="Zhou C."/>
            <person name="Tian Y."/>
            <person name="Men J."/>
            <person name="Lv X."/>
            <person name="Huang L."/>
            <person name="Zhou J."/>
            <person name="Hu Y."/>
            <person name="Li R."/>
            <person name="Zhang F."/>
            <person name="Lei H."/>
            <person name="Li X."/>
            <person name="Hu X."/>
            <person name="Liang C."/>
            <person name="Xu J."/>
            <person name="Wu Z."/>
            <person name="Yu X."/>
        </authorList>
    </citation>
    <scope>NUCLEOTIDE SEQUENCE</scope>
    <source>
        <strain>Henan</strain>
    </source>
</reference>
<evidence type="ECO:0000313" key="1">
    <source>
        <dbReference type="EMBL" id="GAA47266.1"/>
    </source>
</evidence>
<name>G7Y2S9_CLOSI</name>
<reference evidence="1" key="1">
    <citation type="journal article" date="2011" name="Genome Biol.">
        <title>The draft genome of the carcinogenic human liver fluke Clonorchis sinensis.</title>
        <authorList>
            <person name="Wang X."/>
            <person name="Chen W."/>
            <person name="Huang Y."/>
            <person name="Sun J."/>
            <person name="Men J."/>
            <person name="Liu H."/>
            <person name="Luo F."/>
            <person name="Guo L."/>
            <person name="Lv X."/>
            <person name="Deng C."/>
            <person name="Zhou C."/>
            <person name="Fan Y."/>
            <person name="Li X."/>
            <person name="Huang L."/>
            <person name="Hu Y."/>
            <person name="Liang C."/>
            <person name="Hu X."/>
            <person name="Xu J."/>
            <person name="Yu X."/>
        </authorList>
    </citation>
    <scope>NUCLEOTIDE SEQUENCE [LARGE SCALE GENOMIC DNA]</scope>
    <source>
        <strain evidence="1">Henan</strain>
    </source>
</reference>
<sequence length="273" mass="30975">MPIRHPYTRLVAPILPHGKFVRWDRHLLRSCQVMVLGTIREAKVLAGIKLETEAAAAPDEHTEDPPIMAAWHQIREYDSIRFPQIAFRSISIIFVAVIKIFQTTLVTGKITHSWMQDGVEAQNKKVTNWSVQFVNIRKSLPRCSRFETYFTPFCSLISVHISAVGTESDAGLGNRYFAVKDAGSADFHENCVSGTAYPFSDRSILDDRYGAVHKPKHVSAMMAWHCHTQCDGTPATILFKISTATPRPIEPVVATTSKFFIRPRLWDEFFRTR</sequence>
<evidence type="ECO:0000313" key="2">
    <source>
        <dbReference type="Proteomes" id="UP000008909"/>
    </source>
</evidence>
<dbReference type="AlphaFoldDB" id="G7Y2S9"/>
<dbReference type="Proteomes" id="UP000008909">
    <property type="component" value="Unassembled WGS sequence"/>
</dbReference>
<keyword evidence="2" id="KW-1185">Reference proteome</keyword>
<gene>
    <name evidence="1" type="ORF">CLF_100152</name>
</gene>
<dbReference type="EMBL" id="DF142832">
    <property type="protein sequence ID" value="GAA47266.1"/>
    <property type="molecule type" value="Genomic_DNA"/>
</dbReference>
<organism evidence="1 2">
    <name type="scientific">Clonorchis sinensis</name>
    <name type="common">Chinese liver fluke</name>
    <dbReference type="NCBI Taxonomy" id="79923"/>
    <lineage>
        <taxon>Eukaryota</taxon>
        <taxon>Metazoa</taxon>
        <taxon>Spiralia</taxon>
        <taxon>Lophotrochozoa</taxon>
        <taxon>Platyhelminthes</taxon>
        <taxon>Trematoda</taxon>
        <taxon>Digenea</taxon>
        <taxon>Opisthorchiida</taxon>
        <taxon>Opisthorchiata</taxon>
        <taxon>Opisthorchiidae</taxon>
        <taxon>Clonorchis</taxon>
    </lineage>
</organism>
<protein>
    <submittedName>
        <fullName evidence="1">Uncharacterized protein</fullName>
    </submittedName>
</protein>
<accession>G7Y2S9</accession>